<organism evidence="1 2">
    <name type="scientific">Penicillium egyptiacum</name>
    <dbReference type="NCBI Taxonomy" id="1303716"/>
    <lineage>
        <taxon>Eukaryota</taxon>
        <taxon>Fungi</taxon>
        <taxon>Dikarya</taxon>
        <taxon>Ascomycota</taxon>
        <taxon>Pezizomycotina</taxon>
        <taxon>Eurotiomycetes</taxon>
        <taxon>Eurotiomycetidae</taxon>
        <taxon>Eurotiales</taxon>
        <taxon>Aspergillaceae</taxon>
        <taxon>Penicillium</taxon>
    </lineage>
</organism>
<sequence>SLFSIYVKSSIRPPLFLTSQKLLICLKLYFITFSDRALTVFINLVGV</sequence>
<dbReference type="Proteomes" id="UP001154252">
    <property type="component" value="Unassembled WGS sequence"/>
</dbReference>
<reference evidence="1" key="1">
    <citation type="submission" date="2021-07" db="EMBL/GenBank/DDBJ databases">
        <authorList>
            <person name="Branca A.L. A."/>
        </authorList>
    </citation>
    <scope>NUCLEOTIDE SEQUENCE</scope>
</reference>
<evidence type="ECO:0000313" key="1">
    <source>
        <dbReference type="EMBL" id="CAG8881160.1"/>
    </source>
</evidence>
<accession>A0A9W4K2G0</accession>
<dbReference type="EMBL" id="CAJVRC010000194">
    <property type="protein sequence ID" value="CAG8881160.1"/>
    <property type="molecule type" value="Genomic_DNA"/>
</dbReference>
<feature type="non-terminal residue" evidence="1">
    <location>
        <position position="1"/>
    </location>
</feature>
<proteinExistence type="predicted"/>
<name>A0A9W4K2G0_9EURO</name>
<feature type="non-terminal residue" evidence="1">
    <location>
        <position position="47"/>
    </location>
</feature>
<dbReference type="AlphaFoldDB" id="A0A9W4K2G0"/>
<keyword evidence="2" id="KW-1185">Reference proteome</keyword>
<comment type="caution">
    <text evidence="1">The sequence shown here is derived from an EMBL/GenBank/DDBJ whole genome shotgun (WGS) entry which is preliminary data.</text>
</comment>
<evidence type="ECO:0000313" key="2">
    <source>
        <dbReference type="Proteomes" id="UP001154252"/>
    </source>
</evidence>
<protein>
    <submittedName>
        <fullName evidence="1">Uncharacterized protein</fullName>
    </submittedName>
</protein>
<gene>
    <name evidence="1" type="ORF">PEGY_LOCUS107</name>
</gene>